<dbReference type="GO" id="GO:0005524">
    <property type="term" value="F:ATP binding"/>
    <property type="evidence" value="ECO:0007669"/>
    <property type="project" value="UniProtKB-KW"/>
</dbReference>
<protein>
    <submittedName>
        <fullName evidence="5">ABC transporter ATP-binding protein</fullName>
    </submittedName>
</protein>
<dbReference type="InterPro" id="IPR027417">
    <property type="entry name" value="P-loop_NTPase"/>
</dbReference>
<dbReference type="PANTHER" id="PTHR42939:SF3">
    <property type="entry name" value="ABC TRANSPORTER ATP-BINDING COMPONENT"/>
    <property type="match status" value="1"/>
</dbReference>
<comment type="caution">
    <text evidence="5">The sequence shown here is derived from an EMBL/GenBank/DDBJ whole genome shotgun (WGS) entry which is preliminary data.</text>
</comment>
<accession>A0ABT2RUE8</accession>
<dbReference type="InterPro" id="IPR051782">
    <property type="entry name" value="ABC_Transporter_VariousFunc"/>
</dbReference>
<dbReference type="InterPro" id="IPR003439">
    <property type="entry name" value="ABC_transporter-like_ATP-bd"/>
</dbReference>
<organism evidence="5 6">
    <name type="scientific">Laedolimicola ammoniilytica</name>
    <dbReference type="NCBI Taxonomy" id="2981771"/>
    <lineage>
        <taxon>Bacteria</taxon>
        <taxon>Bacillati</taxon>
        <taxon>Bacillota</taxon>
        <taxon>Clostridia</taxon>
        <taxon>Lachnospirales</taxon>
        <taxon>Lachnospiraceae</taxon>
        <taxon>Laedolimicola</taxon>
    </lineage>
</organism>
<gene>
    <name evidence="5" type="ORF">OCV63_03390</name>
</gene>
<evidence type="ECO:0000313" key="5">
    <source>
        <dbReference type="EMBL" id="MCU6695941.1"/>
    </source>
</evidence>
<name>A0ABT2RUE8_9FIRM</name>
<reference evidence="5 6" key="1">
    <citation type="journal article" date="2021" name="ISME Commun">
        <title>Automated analysis of genomic sequences facilitates high-throughput and comprehensive description of bacteria.</title>
        <authorList>
            <person name="Hitch T.C.A."/>
        </authorList>
    </citation>
    <scope>NUCLEOTIDE SEQUENCE [LARGE SCALE GENOMIC DNA]</scope>
    <source>
        <strain evidence="5 6">Sanger_04</strain>
    </source>
</reference>
<proteinExistence type="predicted"/>
<keyword evidence="2" id="KW-0547">Nucleotide-binding</keyword>
<sequence length="290" mass="32660">MGSAIEVRNLTKQYPGFALKDVSFQIPEGSIVGFIGENGAGKSTTIKAILDLIKRDGGEITLFGEPDGAKDETLKEQIGVVFDENCFPDYLNRRNVNRMLKAIYRGWQEERFEKLCERFGLPEKQKIKEYSRGMKMKLSIAAAMSHQARLLILDEALSGLDPVVRAEILDMLREFVMDEQHTVFLSSHITSDIEKIADYILLIHKGEILLYEDRDTLLEEYALIRCSAEEAAKLNPAIVVGIRRGRFDTEVLVRSREGLEANEDLVMDRASLEDILLYTAGEPGNERCAG</sequence>
<dbReference type="SUPFAM" id="SSF52540">
    <property type="entry name" value="P-loop containing nucleoside triphosphate hydrolases"/>
    <property type="match status" value="1"/>
</dbReference>
<dbReference type="PROSITE" id="PS50893">
    <property type="entry name" value="ABC_TRANSPORTER_2"/>
    <property type="match status" value="1"/>
</dbReference>
<dbReference type="Gene3D" id="3.40.50.300">
    <property type="entry name" value="P-loop containing nucleotide triphosphate hydrolases"/>
    <property type="match status" value="1"/>
</dbReference>
<evidence type="ECO:0000313" key="6">
    <source>
        <dbReference type="Proteomes" id="UP001652461"/>
    </source>
</evidence>
<dbReference type="SMART" id="SM00382">
    <property type="entry name" value="AAA"/>
    <property type="match status" value="1"/>
</dbReference>
<keyword evidence="1" id="KW-0813">Transport</keyword>
<keyword evidence="6" id="KW-1185">Reference proteome</keyword>
<evidence type="ECO:0000256" key="2">
    <source>
        <dbReference type="ARBA" id="ARBA00022741"/>
    </source>
</evidence>
<evidence type="ECO:0000256" key="3">
    <source>
        <dbReference type="ARBA" id="ARBA00022840"/>
    </source>
</evidence>
<keyword evidence="3 5" id="KW-0067">ATP-binding</keyword>
<dbReference type="InterPro" id="IPR003593">
    <property type="entry name" value="AAA+_ATPase"/>
</dbReference>
<dbReference type="Pfam" id="PF00005">
    <property type="entry name" value="ABC_tran"/>
    <property type="match status" value="1"/>
</dbReference>
<dbReference type="Proteomes" id="UP001652461">
    <property type="component" value="Unassembled WGS sequence"/>
</dbReference>
<feature type="domain" description="ABC transporter" evidence="4">
    <location>
        <begin position="5"/>
        <end position="230"/>
    </location>
</feature>
<dbReference type="CDD" id="cd03230">
    <property type="entry name" value="ABC_DR_subfamily_A"/>
    <property type="match status" value="1"/>
</dbReference>
<evidence type="ECO:0000256" key="1">
    <source>
        <dbReference type="ARBA" id="ARBA00022448"/>
    </source>
</evidence>
<dbReference type="PANTHER" id="PTHR42939">
    <property type="entry name" value="ABC TRANSPORTER ATP-BINDING PROTEIN ALBC-RELATED"/>
    <property type="match status" value="1"/>
</dbReference>
<dbReference type="EMBL" id="JAOQKC010000003">
    <property type="protein sequence ID" value="MCU6695941.1"/>
    <property type="molecule type" value="Genomic_DNA"/>
</dbReference>
<dbReference type="RefSeq" id="WP_158362020.1">
    <property type="nucleotide sequence ID" value="NZ_JAOQKC010000003.1"/>
</dbReference>
<evidence type="ECO:0000259" key="4">
    <source>
        <dbReference type="PROSITE" id="PS50893"/>
    </source>
</evidence>